<protein>
    <submittedName>
        <fullName evidence="5">ABC transporter family protein</fullName>
    </submittedName>
</protein>
<dbReference type="InterPro" id="IPR003593">
    <property type="entry name" value="AAA+_ATPase"/>
</dbReference>
<dbReference type="InterPro" id="IPR003439">
    <property type="entry name" value="ABC_transporter-like_ATP-bd"/>
</dbReference>
<keyword evidence="3" id="KW-0472">Membrane</keyword>
<dbReference type="InterPro" id="IPR027417">
    <property type="entry name" value="P-loop_NTPase"/>
</dbReference>
<dbReference type="PROSITE" id="PS00211">
    <property type="entry name" value="ABC_TRANSPORTER_1"/>
    <property type="match status" value="1"/>
</dbReference>
<feature type="non-terminal residue" evidence="5">
    <location>
        <position position="1"/>
    </location>
</feature>
<dbReference type="GO" id="GO:0016887">
    <property type="term" value="F:ATP hydrolysis activity"/>
    <property type="evidence" value="ECO:0007669"/>
    <property type="project" value="InterPro"/>
</dbReference>
<dbReference type="PANTHER" id="PTHR43038:SF3">
    <property type="entry name" value="ABC TRANSPORTER G FAMILY MEMBER 20 ISOFORM X1"/>
    <property type="match status" value="1"/>
</dbReference>
<dbReference type="Pfam" id="PF00005">
    <property type="entry name" value="ABC_tran"/>
    <property type="match status" value="1"/>
</dbReference>
<proteinExistence type="predicted"/>
<dbReference type="EMBL" id="GDID01000621">
    <property type="protein sequence ID" value="JAP95985.1"/>
    <property type="molecule type" value="Transcribed_RNA"/>
</dbReference>
<dbReference type="SUPFAM" id="SSF52540">
    <property type="entry name" value="P-loop containing nucleoside triphosphate hydrolases"/>
    <property type="match status" value="1"/>
</dbReference>
<feature type="transmembrane region" description="Helical" evidence="3">
    <location>
        <begin position="287"/>
        <end position="306"/>
    </location>
</feature>
<evidence type="ECO:0000256" key="1">
    <source>
        <dbReference type="ARBA" id="ARBA00022741"/>
    </source>
</evidence>
<feature type="transmembrane region" description="Helical" evidence="3">
    <location>
        <begin position="392"/>
        <end position="408"/>
    </location>
</feature>
<keyword evidence="3" id="KW-1133">Transmembrane helix</keyword>
<dbReference type="PANTHER" id="PTHR43038">
    <property type="entry name" value="ATP-BINDING CASSETTE, SUB-FAMILY H, MEMBER 1"/>
    <property type="match status" value="1"/>
</dbReference>
<keyword evidence="2" id="KW-0067">ATP-binding</keyword>
<feature type="non-terminal residue" evidence="5">
    <location>
        <position position="1034"/>
    </location>
</feature>
<dbReference type="AlphaFoldDB" id="A0A146KK53"/>
<dbReference type="PROSITE" id="PS50893">
    <property type="entry name" value="ABC_TRANSPORTER_2"/>
    <property type="match status" value="1"/>
</dbReference>
<feature type="domain" description="ABC transporter" evidence="4">
    <location>
        <begin position="511"/>
        <end position="752"/>
    </location>
</feature>
<sequence length="1034" mass="119515">FIYQIKSNILNITLFVIPPVITLIISYLVRNEMNEKLYNPFVPQKLLPLPAQLQTLPIGFTPDTPQTQELMGQIQSKLHFQNTVAFDTAAQMTDHFFQSNVHPYMDEKLKLFGKDFEQLAAYLPFEFDIQKFQQFLYQDYKKQYYHFNGTTKSQPKLLFAIEFNLSHGFNYTVHYNRDMIDQYYLNNIDPMNRKFIPYRPLYGDPTFGLLGFQIQNAIESSATNSTGVQIASIQQQEASLDIPAHNQYELSYIFASAAPGCIIQLIVSDIRTQYFQVIKKIGGSDSIFWLILFLLASALVYASILIQMFLSRFIGIEPFSSFDCNSIFAFGFLAALSQTSVSMLISSVISKYIMQIIIAVMLSFMFSIFPMFMTTPYKFYKSLWDPSLLPQWLNWICIIFIPPLNYYGTTDYWATLAFNWDRKIDKTLSNMFTIDFQNFTCRVANSDERYNIPSIQVYFTFCVIHSVVIWLLTDYLSHVRNYPTQIGLPWNYFLNKKFYKKFIRDRDVDYLSIQNVSKTFMIGIKRVPKHVLHSITFQLKAGEILGLMGSSGCGKTTLCKILQHEESADCGSKILLGQLNLCDRYASLAHGAVASCPQDKTNVIQNVSVEENIKICRCYVDSPDLLDADEYIEYLLTMLKLKPLLKVKYSNLAGGMQRRLSLLLALIRVPQILLLDEITANVDPLLKHDIWNVLNNFQNRFNRSIIMTSHDSYELQYVCSHIVHIDKGVLKTDAFVAELIRQHNNQEHSASINKIIYKDLVNETFKNVNDTCQNSDTVFTEKNSLLGDTHDNNVLKQNQQISVNSLLFSIKKRCLWHINNKFLLHILLIALNIIFAIILFVIVGVSNSPNNPEKIKNAQVLELLLTLKNLKIRSQIQFEQALMDLNLNKYELTRNAPQYMNIQRLKDALSFDSIYGYELAFGDYSFFLGENKIPNQYINIKIQKTNETIYEQIQKQTAKIDCQDVQQLNLQVTFSSCLTSEYYPRVYVDQNNQTYQTPIYVNFSTMNEVKNFILLNSGSKQWKSNYSSITDIEK</sequence>
<name>A0A146KK53_9EUKA</name>
<feature type="transmembrane region" description="Helical" evidence="3">
    <location>
        <begin position="250"/>
        <end position="267"/>
    </location>
</feature>
<keyword evidence="1" id="KW-0547">Nucleotide-binding</keyword>
<reference evidence="5" key="1">
    <citation type="submission" date="2015-07" db="EMBL/GenBank/DDBJ databases">
        <title>Adaptation to a free-living lifestyle via gene acquisitions in the diplomonad Trepomonas sp. PC1.</title>
        <authorList>
            <person name="Xu F."/>
            <person name="Jerlstrom-Hultqvist J."/>
            <person name="Kolisko M."/>
            <person name="Simpson A.G.B."/>
            <person name="Roger A.J."/>
            <person name="Svard S.G."/>
            <person name="Andersson J.O."/>
        </authorList>
    </citation>
    <scope>NUCLEOTIDE SEQUENCE</scope>
    <source>
        <strain evidence="5">PC1</strain>
    </source>
</reference>
<gene>
    <name evidence="5" type="ORF">TPC1_10835</name>
</gene>
<evidence type="ECO:0000313" key="5">
    <source>
        <dbReference type="EMBL" id="JAP95985.1"/>
    </source>
</evidence>
<evidence type="ECO:0000256" key="2">
    <source>
        <dbReference type="ARBA" id="ARBA00022840"/>
    </source>
</evidence>
<dbReference type="GO" id="GO:0005524">
    <property type="term" value="F:ATP binding"/>
    <property type="evidence" value="ECO:0007669"/>
    <property type="project" value="UniProtKB-KW"/>
</dbReference>
<feature type="transmembrane region" description="Helical" evidence="3">
    <location>
        <begin position="327"/>
        <end position="346"/>
    </location>
</feature>
<dbReference type="SMART" id="SM00382">
    <property type="entry name" value="AAA"/>
    <property type="match status" value="1"/>
</dbReference>
<feature type="transmembrane region" description="Helical" evidence="3">
    <location>
        <begin position="12"/>
        <end position="29"/>
    </location>
</feature>
<organism evidence="5">
    <name type="scientific">Trepomonas sp. PC1</name>
    <dbReference type="NCBI Taxonomy" id="1076344"/>
    <lineage>
        <taxon>Eukaryota</taxon>
        <taxon>Metamonada</taxon>
        <taxon>Diplomonadida</taxon>
        <taxon>Hexamitidae</taxon>
        <taxon>Hexamitinae</taxon>
        <taxon>Trepomonas</taxon>
    </lineage>
</organism>
<dbReference type="InterPro" id="IPR017871">
    <property type="entry name" value="ABC_transporter-like_CS"/>
</dbReference>
<evidence type="ECO:0000256" key="3">
    <source>
        <dbReference type="SAM" id="Phobius"/>
    </source>
</evidence>
<feature type="transmembrane region" description="Helical" evidence="3">
    <location>
        <begin position="352"/>
        <end position="372"/>
    </location>
</feature>
<evidence type="ECO:0000259" key="4">
    <source>
        <dbReference type="PROSITE" id="PS50893"/>
    </source>
</evidence>
<keyword evidence="3" id="KW-0812">Transmembrane</keyword>
<accession>A0A146KK53</accession>
<feature type="transmembrane region" description="Helical" evidence="3">
    <location>
        <begin position="822"/>
        <end position="845"/>
    </location>
</feature>
<dbReference type="Gene3D" id="3.40.50.300">
    <property type="entry name" value="P-loop containing nucleotide triphosphate hydrolases"/>
    <property type="match status" value="1"/>
</dbReference>